<evidence type="ECO:0000313" key="2">
    <source>
        <dbReference type="EMBL" id="KZT58777.1"/>
    </source>
</evidence>
<dbReference type="InParanoid" id="A0A165H292"/>
<name>A0A165H292_9BASI</name>
<sequence length="431" mass="47204">MQTLIGELIALYECPFRSGTSASLVSSVSSDWAQTSTRSQPEDNDDRGLNNSKRPLQSSSKGKLSTNAAHDRLHTSQNSSAGPERKTGVSGPAEGSRKPTSSEARRRVTVPEVNGLLSASTTGRNRPRSRSTSDSRPPTAEDIFEVLQSTECHREDVEGGTLDYTRWVGWALVEGVRTRRELHASVRRYNNQQVCNTNRNSPSPSVPQAPTALHTPGPSTRRARATSNTSATPTSLSPTHPNTSSPRNVTSPRRSSPSPARSLRASDLFIERGDADSRSSDKSSAYESARDGEDPGEDDGDKEETEEKDEEEEESSGDEEVEEQFKLGEVLVSAAVPLKDHVALIRRASRLYEPTGKSASAPAGKTRGMVSKEVEKLLNTPWGRKAERFWRDKLARPVLVRGKPSYELKPNVMEELGLTELAYEDVVYISD</sequence>
<feature type="compositionally biased region" description="Polar residues" evidence="1">
    <location>
        <begin position="193"/>
        <end position="208"/>
    </location>
</feature>
<accession>A0A165H292</accession>
<gene>
    <name evidence="2" type="ORF">CALCODRAFT_516535</name>
</gene>
<evidence type="ECO:0000313" key="3">
    <source>
        <dbReference type="Proteomes" id="UP000076842"/>
    </source>
</evidence>
<feature type="compositionally biased region" description="Acidic residues" evidence="1">
    <location>
        <begin position="294"/>
        <end position="322"/>
    </location>
</feature>
<evidence type="ECO:0000256" key="1">
    <source>
        <dbReference type="SAM" id="MobiDB-lite"/>
    </source>
</evidence>
<proteinExistence type="predicted"/>
<reference evidence="2 3" key="1">
    <citation type="journal article" date="2016" name="Mol. Biol. Evol.">
        <title>Comparative Genomics of Early-Diverging Mushroom-Forming Fungi Provides Insights into the Origins of Lignocellulose Decay Capabilities.</title>
        <authorList>
            <person name="Nagy L.G."/>
            <person name="Riley R."/>
            <person name="Tritt A."/>
            <person name="Adam C."/>
            <person name="Daum C."/>
            <person name="Floudas D."/>
            <person name="Sun H."/>
            <person name="Yadav J.S."/>
            <person name="Pangilinan J."/>
            <person name="Larsson K.H."/>
            <person name="Matsuura K."/>
            <person name="Barry K."/>
            <person name="Labutti K."/>
            <person name="Kuo R."/>
            <person name="Ohm R.A."/>
            <person name="Bhattacharya S.S."/>
            <person name="Shirouzu T."/>
            <person name="Yoshinaga Y."/>
            <person name="Martin F.M."/>
            <person name="Grigoriev I.V."/>
            <person name="Hibbett D.S."/>
        </authorList>
    </citation>
    <scope>NUCLEOTIDE SEQUENCE [LARGE SCALE GENOMIC DNA]</scope>
    <source>
        <strain evidence="2 3">HHB12733</strain>
    </source>
</reference>
<feature type="region of interest" description="Disordered" evidence="1">
    <location>
        <begin position="193"/>
        <end position="323"/>
    </location>
</feature>
<feature type="compositionally biased region" description="Polar residues" evidence="1">
    <location>
        <begin position="225"/>
        <end position="243"/>
    </location>
</feature>
<feature type="compositionally biased region" description="Polar residues" evidence="1">
    <location>
        <begin position="49"/>
        <end position="68"/>
    </location>
</feature>
<feature type="compositionally biased region" description="Basic and acidic residues" evidence="1">
    <location>
        <begin position="269"/>
        <end position="281"/>
    </location>
</feature>
<dbReference type="EMBL" id="KV423947">
    <property type="protein sequence ID" value="KZT58777.1"/>
    <property type="molecule type" value="Genomic_DNA"/>
</dbReference>
<dbReference type="AlphaFoldDB" id="A0A165H292"/>
<feature type="region of interest" description="Disordered" evidence="1">
    <location>
        <begin position="26"/>
        <end position="141"/>
    </location>
</feature>
<protein>
    <submittedName>
        <fullName evidence="2">Uncharacterized protein</fullName>
    </submittedName>
</protein>
<dbReference type="Proteomes" id="UP000076842">
    <property type="component" value="Unassembled WGS sequence"/>
</dbReference>
<organism evidence="2 3">
    <name type="scientific">Calocera cornea HHB12733</name>
    <dbReference type="NCBI Taxonomy" id="1353952"/>
    <lineage>
        <taxon>Eukaryota</taxon>
        <taxon>Fungi</taxon>
        <taxon>Dikarya</taxon>
        <taxon>Basidiomycota</taxon>
        <taxon>Agaricomycotina</taxon>
        <taxon>Dacrymycetes</taxon>
        <taxon>Dacrymycetales</taxon>
        <taxon>Dacrymycetaceae</taxon>
        <taxon>Calocera</taxon>
    </lineage>
</organism>
<feature type="compositionally biased region" description="Low complexity" evidence="1">
    <location>
        <begin position="244"/>
        <end position="266"/>
    </location>
</feature>
<keyword evidence="3" id="KW-1185">Reference proteome</keyword>